<evidence type="ECO:0000256" key="2">
    <source>
        <dbReference type="ARBA" id="ARBA00022759"/>
    </source>
</evidence>
<gene>
    <name evidence="5" type="ORF">IQ247_25375</name>
</gene>
<sequence length="103" mass="11878">MKIRFCGIDAPESQQHLGNNATVYLQKLIQEAGNQVMVSQVEQDRYGRIVGEVFTLLPDGREKFLNEEMVRAGFAYHYARYSNNCFNKISLKDKSIVFKKTIK</sequence>
<dbReference type="PROSITE" id="PS50830">
    <property type="entry name" value="TNASE_3"/>
    <property type="match status" value="1"/>
</dbReference>
<dbReference type="GO" id="GO:0003676">
    <property type="term" value="F:nucleic acid binding"/>
    <property type="evidence" value="ECO:0007669"/>
    <property type="project" value="InterPro"/>
</dbReference>
<evidence type="ECO:0000259" key="4">
    <source>
        <dbReference type="PROSITE" id="PS50830"/>
    </source>
</evidence>
<keyword evidence="2" id="KW-0255">Endonuclease</keyword>
<dbReference type="PANTHER" id="PTHR12302">
    <property type="entry name" value="EBNA2 BINDING PROTEIN P100"/>
    <property type="match status" value="1"/>
</dbReference>
<dbReference type="EMBL" id="JADEWL010000128">
    <property type="protein sequence ID" value="MBE9215952.1"/>
    <property type="molecule type" value="Genomic_DNA"/>
</dbReference>
<evidence type="ECO:0000313" key="6">
    <source>
        <dbReference type="Proteomes" id="UP000620559"/>
    </source>
</evidence>
<reference evidence="5" key="1">
    <citation type="submission" date="2020-10" db="EMBL/GenBank/DDBJ databases">
        <authorList>
            <person name="Castelo-Branco R."/>
            <person name="Eusebio N."/>
            <person name="Adriana R."/>
            <person name="Vieira A."/>
            <person name="Brugerolle De Fraissinette N."/>
            <person name="Rezende De Castro R."/>
            <person name="Schneider M.P."/>
            <person name="Vasconcelos V."/>
            <person name="Leao P.N."/>
        </authorList>
    </citation>
    <scope>NUCLEOTIDE SEQUENCE</scope>
    <source>
        <strain evidence="5">LEGE 06105</strain>
    </source>
</reference>
<organism evidence="5 6">
    <name type="scientific">Plectonema cf. radiosum LEGE 06105</name>
    <dbReference type="NCBI Taxonomy" id="945769"/>
    <lineage>
        <taxon>Bacteria</taxon>
        <taxon>Bacillati</taxon>
        <taxon>Cyanobacteriota</taxon>
        <taxon>Cyanophyceae</taxon>
        <taxon>Oscillatoriophycideae</taxon>
        <taxon>Oscillatoriales</taxon>
        <taxon>Microcoleaceae</taxon>
        <taxon>Plectonema</taxon>
    </lineage>
</organism>
<dbReference type="RefSeq" id="WP_193924254.1">
    <property type="nucleotide sequence ID" value="NZ_JADEWL010000128.1"/>
</dbReference>
<dbReference type="GO" id="GO:0016787">
    <property type="term" value="F:hydrolase activity"/>
    <property type="evidence" value="ECO:0007669"/>
    <property type="project" value="UniProtKB-KW"/>
</dbReference>
<keyword evidence="6" id="KW-1185">Reference proteome</keyword>
<name>A0A8J7K6V4_9CYAN</name>
<dbReference type="AlphaFoldDB" id="A0A8J7K6V4"/>
<dbReference type="InterPro" id="IPR016071">
    <property type="entry name" value="Staphylococal_nuclease_OB-fold"/>
</dbReference>
<evidence type="ECO:0000256" key="3">
    <source>
        <dbReference type="ARBA" id="ARBA00022801"/>
    </source>
</evidence>
<dbReference type="PROSITE" id="PS01284">
    <property type="entry name" value="TNASE_2"/>
    <property type="match status" value="1"/>
</dbReference>
<feature type="domain" description="TNase-like" evidence="4">
    <location>
        <begin position="1"/>
        <end position="103"/>
    </location>
</feature>
<dbReference type="Proteomes" id="UP000620559">
    <property type="component" value="Unassembled WGS sequence"/>
</dbReference>
<dbReference type="GO" id="GO:0004519">
    <property type="term" value="F:endonuclease activity"/>
    <property type="evidence" value="ECO:0007669"/>
    <property type="project" value="UniProtKB-KW"/>
</dbReference>
<proteinExistence type="predicted"/>
<evidence type="ECO:0000256" key="1">
    <source>
        <dbReference type="ARBA" id="ARBA00022722"/>
    </source>
</evidence>
<keyword evidence="3" id="KW-0378">Hydrolase</keyword>
<dbReference type="Gene3D" id="2.40.50.90">
    <property type="match status" value="1"/>
</dbReference>
<dbReference type="SUPFAM" id="SSF50199">
    <property type="entry name" value="Staphylococcal nuclease"/>
    <property type="match status" value="1"/>
</dbReference>
<dbReference type="Pfam" id="PF00565">
    <property type="entry name" value="SNase"/>
    <property type="match status" value="1"/>
</dbReference>
<evidence type="ECO:0000313" key="5">
    <source>
        <dbReference type="EMBL" id="MBE9215952.1"/>
    </source>
</evidence>
<keyword evidence="1" id="KW-0540">Nuclease</keyword>
<protein>
    <submittedName>
        <fullName evidence="5">Thermonuclease family protein</fullName>
    </submittedName>
</protein>
<dbReference type="InterPro" id="IPR035437">
    <property type="entry name" value="SNase_OB-fold_sf"/>
</dbReference>
<dbReference type="InterPro" id="IPR002071">
    <property type="entry name" value="Thermonucl_AS"/>
</dbReference>
<accession>A0A8J7K6V4</accession>
<comment type="caution">
    <text evidence="5">The sequence shown here is derived from an EMBL/GenBank/DDBJ whole genome shotgun (WGS) entry which is preliminary data.</text>
</comment>
<dbReference type="PANTHER" id="PTHR12302:SF3">
    <property type="entry name" value="SERINE_THREONINE-PROTEIN KINASE 31"/>
    <property type="match status" value="1"/>
</dbReference>